<protein>
    <recommendedName>
        <fullName evidence="1">SnoaL-like domain-containing protein</fullName>
    </recommendedName>
</protein>
<evidence type="ECO:0000259" key="1">
    <source>
        <dbReference type="Pfam" id="PF13474"/>
    </source>
</evidence>
<dbReference type="InterPro" id="IPR032710">
    <property type="entry name" value="NTF2-like_dom_sf"/>
</dbReference>
<proteinExistence type="predicted"/>
<dbReference type="AlphaFoldDB" id="A0A381TFE2"/>
<dbReference type="Pfam" id="PF13474">
    <property type="entry name" value="SnoaL_3"/>
    <property type="match status" value="1"/>
</dbReference>
<gene>
    <name evidence="2" type="ORF">METZ01_LOCUS65537</name>
</gene>
<feature type="domain" description="SnoaL-like" evidence="1">
    <location>
        <begin position="24"/>
        <end position="133"/>
    </location>
</feature>
<name>A0A381TFE2_9ZZZZ</name>
<reference evidence="2" key="1">
    <citation type="submission" date="2018-05" db="EMBL/GenBank/DDBJ databases">
        <authorList>
            <person name="Lanie J.A."/>
            <person name="Ng W.-L."/>
            <person name="Kazmierczak K.M."/>
            <person name="Andrzejewski T.M."/>
            <person name="Davidsen T.M."/>
            <person name="Wayne K.J."/>
            <person name="Tettelin H."/>
            <person name="Glass J.I."/>
            <person name="Rusch D."/>
            <person name="Podicherti R."/>
            <person name="Tsui H.-C.T."/>
            <person name="Winkler M.E."/>
        </authorList>
    </citation>
    <scope>NUCLEOTIDE SEQUENCE</scope>
</reference>
<sequence>MKNILIIILVSVGIGQNIGATDAVENVLDNLHLYASEANGKKYFDLFAKNAVFFGTDISERWDKEAFQEYGMARFASGTGWTYFMKERNVYFSDDGKTAWFDEILISKKYGEYRGTGVLIFLETEWKITQYNLLLPIPNNLMKKYAAEIKNYYKQK</sequence>
<accession>A0A381TFE2</accession>
<dbReference type="InterPro" id="IPR037401">
    <property type="entry name" value="SnoaL-like"/>
</dbReference>
<dbReference type="SUPFAM" id="SSF54427">
    <property type="entry name" value="NTF2-like"/>
    <property type="match status" value="1"/>
</dbReference>
<evidence type="ECO:0000313" key="2">
    <source>
        <dbReference type="EMBL" id="SVA12683.1"/>
    </source>
</evidence>
<dbReference type="EMBL" id="UINC01004218">
    <property type="protein sequence ID" value="SVA12683.1"/>
    <property type="molecule type" value="Genomic_DNA"/>
</dbReference>
<organism evidence="2">
    <name type="scientific">marine metagenome</name>
    <dbReference type="NCBI Taxonomy" id="408172"/>
    <lineage>
        <taxon>unclassified sequences</taxon>
        <taxon>metagenomes</taxon>
        <taxon>ecological metagenomes</taxon>
    </lineage>
</organism>